<evidence type="ECO:0000256" key="5">
    <source>
        <dbReference type="ARBA" id="ARBA00022839"/>
    </source>
</evidence>
<dbReference type="Proteomes" id="UP000034711">
    <property type="component" value="Unassembled WGS sequence"/>
</dbReference>
<dbReference type="GO" id="GO:0006308">
    <property type="term" value="P:DNA catabolic process"/>
    <property type="evidence" value="ECO:0007669"/>
    <property type="project" value="UniProtKB-UniRule"/>
</dbReference>
<comment type="subunit">
    <text evidence="6">Heterooligomer composed of large and small subunits.</text>
</comment>
<dbReference type="PANTHER" id="PTHR34137:SF1">
    <property type="entry name" value="EXODEOXYRIBONUCLEASE 7 SMALL SUBUNIT"/>
    <property type="match status" value="1"/>
</dbReference>
<name>A0A0G1XNG3_9BACT</name>
<dbReference type="SUPFAM" id="SSF116842">
    <property type="entry name" value="XseB-like"/>
    <property type="match status" value="1"/>
</dbReference>
<comment type="similarity">
    <text evidence="1 6">Belongs to the XseB family.</text>
</comment>
<gene>
    <name evidence="6" type="primary">xseB</name>
    <name evidence="7" type="ORF">UY77_C0023G0010</name>
</gene>
<evidence type="ECO:0000256" key="1">
    <source>
        <dbReference type="ARBA" id="ARBA00009998"/>
    </source>
</evidence>
<evidence type="ECO:0000256" key="3">
    <source>
        <dbReference type="ARBA" id="ARBA00022722"/>
    </source>
</evidence>
<sequence length="74" mass="8517">MTAKKTKGNFTDAFRELEEITEWFERGDVDLDEGLKKFERGLELAKLCKEKLGAVENRVKELKIKFAVREPGEG</sequence>
<evidence type="ECO:0000313" key="7">
    <source>
        <dbReference type="EMBL" id="KKW32481.1"/>
    </source>
</evidence>
<keyword evidence="2 6" id="KW-0963">Cytoplasm</keyword>
<comment type="subcellular location">
    <subcellularLocation>
        <location evidence="6">Cytoplasm</location>
    </subcellularLocation>
</comment>
<protein>
    <recommendedName>
        <fullName evidence="6">Exodeoxyribonuclease 7 small subunit</fullName>
        <ecNumber evidence="6">3.1.11.6</ecNumber>
    </recommendedName>
    <alternativeName>
        <fullName evidence="6">Exodeoxyribonuclease VII small subunit</fullName>
        <shortName evidence="6">Exonuclease VII small subunit</shortName>
    </alternativeName>
</protein>
<evidence type="ECO:0000256" key="4">
    <source>
        <dbReference type="ARBA" id="ARBA00022801"/>
    </source>
</evidence>
<dbReference type="NCBIfam" id="TIGR01280">
    <property type="entry name" value="xseB"/>
    <property type="match status" value="1"/>
</dbReference>
<dbReference type="GO" id="GO:0009318">
    <property type="term" value="C:exodeoxyribonuclease VII complex"/>
    <property type="evidence" value="ECO:0007669"/>
    <property type="project" value="UniProtKB-UniRule"/>
</dbReference>
<keyword evidence="4 6" id="KW-0378">Hydrolase</keyword>
<comment type="function">
    <text evidence="6">Bidirectionally degrades single-stranded DNA into large acid-insoluble oligonucleotides, which are then degraded further into small acid-soluble oligonucleotides.</text>
</comment>
<dbReference type="Pfam" id="PF02609">
    <property type="entry name" value="Exonuc_VII_S"/>
    <property type="match status" value="1"/>
</dbReference>
<keyword evidence="5 6" id="KW-0269">Exonuclease</keyword>
<comment type="catalytic activity">
    <reaction evidence="6">
        <text>Exonucleolytic cleavage in either 5'- to 3'- or 3'- to 5'-direction to yield nucleoside 5'-phosphates.</text>
        <dbReference type="EC" id="3.1.11.6"/>
    </reaction>
</comment>
<dbReference type="PANTHER" id="PTHR34137">
    <property type="entry name" value="EXODEOXYRIBONUCLEASE 7 SMALL SUBUNIT"/>
    <property type="match status" value="1"/>
</dbReference>
<dbReference type="GO" id="GO:0005829">
    <property type="term" value="C:cytosol"/>
    <property type="evidence" value="ECO:0007669"/>
    <property type="project" value="TreeGrafter"/>
</dbReference>
<comment type="caution">
    <text evidence="7">The sequence shown here is derived from an EMBL/GenBank/DDBJ whole genome shotgun (WGS) entry which is preliminary data.</text>
</comment>
<proteinExistence type="inferred from homology"/>
<accession>A0A0G1XNG3</accession>
<dbReference type="Gene3D" id="1.10.287.1040">
    <property type="entry name" value="Exonuclease VII, small subunit"/>
    <property type="match status" value="1"/>
</dbReference>
<dbReference type="EC" id="3.1.11.6" evidence="6"/>
<evidence type="ECO:0000313" key="8">
    <source>
        <dbReference type="Proteomes" id="UP000034711"/>
    </source>
</evidence>
<keyword evidence="3 6" id="KW-0540">Nuclease</keyword>
<dbReference type="InterPro" id="IPR003761">
    <property type="entry name" value="Exonuc_VII_S"/>
</dbReference>
<dbReference type="InterPro" id="IPR037004">
    <property type="entry name" value="Exonuc_VII_ssu_sf"/>
</dbReference>
<evidence type="ECO:0000256" key="2">
    <source>
        <dbReference type="ARBA" id="ARBA00022490"/>
    </source>
</evidence>
<dbReference type="HAMAP" id="MF_00337">
    <property type="entry name" value="Exonuc_7_S"/>
    <property type="match status" value="1"/>
</dbReference>
<dbReference type="AlphaFoldDB" id="A0A0G1XNG3"/>
<dbReference type="EMBL" id="LCRI01000023">
    <property type="protein sequence ID" value="KKW32481.1"/>
    <property type="molecule type" value="Genomic_DNA"/>
</dbReference>
<evidence type="ECO:0000256" key="6">
    <source>
        <dbReference type="HAMAP-Rule" id="MF_00337"/>
    </source>
</evidence>
<dbReference type="GO" id="GO:0008855">
    <property type="term" value="F:exodeoxyribonuclease VII activity"/>
    <property type="evidence" value="ECO:0007669"/>
    <property type="project" value="UniProtKB-UniRule"/>
</dbReference>
<organism evidence="7 8">
    <name type="scientific">Candidatus Uhrbacteria bacterium GW2011_GWA2_53_10</name>
    <dbReference type="NCBI Taxonomy" id="1618980"/>
    <lineage>
        <taxon>Bacteria</taxon>
        <taxon>Candidatus Uhriibacteriota</taxon>
    </lineage>
</organism>
<reference evidence="7 8" key="1">
    <citation type="journal article" date="2015" name="Nature">
        <title>rRNA introns, odd ribosomes, and small enigmatic genomes across a large radiation of phyla.</title>
        <authorList>
            <person name="Brown C.T."/>
            <person name="Hug L.A."/>
            <person name="Thomas B.C."/>
            <person name="Sharon I."/>
            <person name="Castelle C.J."/>
            <person name="Singh A."/>
            <person name="Wilkins M.J."/>
            <person name="Williams K.H."/>
            <person name="Banfield J.F."/>
        </authorList>
    </citation>
    <scope>NUCLEOTIDE SEQUENCE [LARGE SCALE GENOMIC DNA]</scope>
</reference>